<dbReference type="PANTHER" id="PTHR39328:SF1">
    <property type="entry name" value="BLL2871 PROTEIN"/>
    <property type="match status" value="1"/>
</dbReference>
<organism evidence="1 2">
    <name type="scientific">Acidisphaera rubrifaciens HS-AP3</name>
    <dbReference type="NCBI Taxonomy" id="1231350"/>
    <lineage>
        <taxon>Bacteria</taxon>
        <taxon>Pseudomonadati</taxon>
        <taxon>Pseudomonadota</taxon>
        <taxon>Alphaproteobacteria</taxon>
        <taxon>Acetobacterales</taxon>
        <taxon>Acetobacteraceae</taxon>
        <taxon>Acidisphaera</taxon>
    </lineage>
</organism>
<evidence type="ECO:0000313" key="2">
    <source>
        <dbReference type="Proteomes" id="UP000032680"/>
    </source>
</evidence>
<keyword evidence="2" id="KW-1185">Reference proteome</keyword>
<gene>
    <name evidence="1" type="ORF">Asru_0240_19</name>
</gene>
<name>A0A0D6P5X0_9PROT</name>
<dbReference type="PANTHER" id="PTHR39328">
    <property type="entry name" value="BLL2871 PROTEIN"/>
    <property type="match status" value="1"/>
</dbReference>
<comment type="caution">
    <text evidence="1">The sequence shown here is derived from an EMBL/GenBank/DDBJ whole genome shotgun (WGS) entry which is preliminary data.</text>
</comment>
<dbReference type="Proteomes" id="UP000032680">
    <property type="component" value="Unassembled WGS sequence"/>
</dbReference>
<dbReference type="Pfam" id="PF06267">
    <property type="entry name" value="DUF1028"/>
    <property type="match status" value="1"/>
</dbReference>
<dbReference type="InterPro" id="IPR010430">
    <property type="entry name" value="DUF1028"/>
</dbReference>
<reference evidence="1 2" key="1">
    <citation type="submission" date="2012-11" db="EMBL/GenBank/DDBJ databases">
        <title>Whole genome sequence of Acidisphaera rubrifaciens HS-AP3.</title>
        <authorList>
            <person name="Azuma Y."/>
            <person name="Higashiura N."/>
            <person name="Hirakawa H."/>
            <person name="Matsushita K."/>
        </authorList>
    </citation>
    <scope>NUCLEOTIDE SEQUENCE [LARGE SCALE GENOMIC DNA]</scope>
    <source>
        <strain evidence="1 2">HS-AP3</strain>
    </source>
</reference>
<dbReference type="AlphaFoldDB" id="A0A0D6P5X0"/>
<dbReference type="SUPFAM" id="SSF56235">
    <property type="entry name" value="N-terminal nucleophile aminohydrolases (Ntn hydrolases)"/>
    <property type="match status" value="1"/>
</dbReference>
<dbReference type="InterPro" id="IPR029055">
    <property type="entry name" value="Ntn_hydrolases_N"/>
</dbReference>
<dbReference type="Gene3D" id="3.60.20.10">
    <property type="entry name" value="Glutamine Phosphoribosylpyrophosphate, subunit 1, domain 1"/>
    <property type="match status" value="1"/>
</dbReference>
<proteinExistence type="predicted"/>
<dbReference type="OrthoDB" id="9790012at2"/>
<accession>A0A0D6P5X0</accession>
<evidence type="ECO:0008006" key="3">
    <source>
        <dbReference type="Google" id="ProtNLM"/>
    </source>
</evidence>
<protein>
    <recommendedName>
        <fullName evidence="3">DUF1028 domain-containing protein</fullName>
    </recommendedName>
</protein>
<dbReference type="RefSeq" id="WP_048861121.1">
    <property type="nucleotide sequence ID" value="NZ_BANB01000240.1"/>
</dbReference>
<evidence type="ECO:0000313" key="1">
    <source>
        <dbReference type="EMBL" id="GAN77140.1"/>
    </source>
</evidence>
<dbReference type="EMBL" id="BANB01000240">
    <property type="protein sequence ID" value="GAN77140.1"/>
    <property type="molecule type" value="Genomic_DNA"/>
</dbReference>
<sequence length="244" mass="25344">MQLNTFSIAARCPRTGQLGVAVSTAVPAVGAICPRIVAAVGAVSTQAWVNPYLAVDALDRLAAGDAAETALAAALAADPSRGVRQIGVVDAAGRAAAFTGEDCTPWFGHRTGAGYAIQGNMLTGPEVLEAMEAAFLGSEASELAERLLLTLEAGQAMGGDKRGKQSAALVVYEAEAYPLVDLRVDEHRHPVAELRRIWPIYLAQLRPFIAGMTRRGSAPPPAPEAVVRTLLIPPPYRPGGGGSV</sequence>